<dbReference type="PANTHER" id="PTHR35896:SF3">
    <property type="entry name" value="MAJOR FACILITATOR SUPERFAMILY TRANSPORTER"/>
    <property type="match status" value="1"/>
</dbReference>
<keyword evidence="1" id="KW-0472">Membrane</keyword>
<sequence>MDQIDRNSRKPLVQDFESAYDPPQDLELELEEEGNTPSFKSYENLFVRESKSPRLRRLVLIVITITLASWGLVDLLHRCYDAVSFSTKMISSSSLSSKKQPCWCGNSDKEAIAMGCRYDHIAVDWLPDHCIDDELSAEFDRAGPGPNGSWAYFTKGHGNETISNNDIDSYARAGTDYFATRKAVEPWNDNEEHITHCEKYILKTIKQKRELGEIETRILGKARH</sequence>
<evidence type="ECO:0000313" key="3">
    <source>
        <dbReference type="Proteomes" id="UP000258309"/>
    </source>
</evidence>
<dbReference type="OrthoDB" id="3501153at2759"/>
<evidence type="ECO:0000313" key="2">
    <source>
        <dbReference type="EMBL" id="RFU35023.1"/>
    </source>
</evidence>
<feature type="transmembrane region" description="Helical" evidence="1">
    <location>
        <begin position="58"/>
        <end position="77"/>
    </location>
</feature>
<dbReference type="Proteomes" id="UP000258309">
    <property type="component" value="Unassembled WGS sequence"/>
</dbReference>
<comment type="caution">
    <text evidence="2">The sequence shown here is derived from an EMBL/GenBank/DDBJ whole genome shotgun (WGS) entry which is preliminary data.</text>
</comment>
<reference evidence="2 3" key="1">
    <citation type="submission" date="2018-05" db="EMBL/GenBank/DDBJ databases">
        <title>Draft genome sequence of Scytalidium lignicola DSM 105466, a ubiquitous saprotrophic fungus.</title>
        <authorList>
            <person name="Buettner E."/>
            <person name="Gebauer A.M."/>
            <person name="Hofrichter M."/>
            <person name="Liers C."/>
            <person name="Kellner H."/>
        </authorList>
    </citation>
    <scope>NUCLEOTIDE SEQUENCE [LARGE SCALE GENOMIC DNA]</scope>
    <source>
        <strain evidence="2 3">DSM 105466</strain>
    </source>
</reference>
<name>A0A3E2HNX7_SCYLI</name>
<dbReference type="PANTHER" id="PTHR35896">
    <property type="entry name" value="IG-LIKE DOMAIN-CONTAINING PROTEIN"/>
    <property type="match status" value="1"/>
</dbReference>
<protein>
    <submittedName>
        <fullName evidence="2">Uncharacterized protein</fullName>
    </submittedName>
</protein>
<feature type="non-terminal residue" evidence="2">
    <location>
        <position position="1"/>
    </location>
</feature>
<keyword evidence="1" id="KW-1133">Transmembrane helix</keyword>
<dbReference type="InterPro" id="IPR053008">
    <property type="entry name" value="Phomopsin_biosynth_assoc"/>
</dbReference>
<evidence type="ECO:0000256" key="1">
    <source>
        <dbReference type="SAM" id="Phobius"/>
    </source>
</evidence>
<dbReference type="STRING" id="5539.A0A3E2HNX7"/>
<dbReference type="EMBL" id="NCSJ02000013">
    <property type="protein sequence ID" value="RFU35023.1"/>
    <property type="molecule type" value="Genomic_DNA"/>
</dbReference>
<keyword evidence="1" id="KW-0812">Transmembrane</keyword>
<feature type="non-terminal residue" evidence="2">
    <location>
        <position position="224"/>
    </location>
</feature>
<organism evidence="2 3">
    <name type="scientific">Scytalidium lignicola</name>
    <name type="common">Hyphomycete</name>
    <dbReference type="NCBI Taxonomy" id="5539"/>
    <lineage>
        <taxon>Eukaryota</taxon>
        <taxon>Fungi</taxon>
        <taxon>Dikarya</taxon>
        <taxon>Ascomycota</taxon>
        <taxon>Pezizomycotina</taxon>
        <taxon>Leotiomycetes</taxon>
        <taxon>Leotiomycetes incertae sedis</taxon>
        <taxon>Scytalidium</taxon>
    </lineage>
</organism>
<keyword evidence="3" id="KW-1185">Reference proteome</keyword>
<proteinExistence type="predicted"/>
<gene>
    <name evidence="2" type="ORF">B7463_g1280</name>
</gene>
<accession>A0A3E2HNX7</accession>
<dbReference type="AlphaFoldDB" id="A0A3E2HNX7"/>